<dbReference type="Proteomes" id="UP000198896">
    <property type="component" value="Unassembled WGS sequence"/>
</dbReference>
<protein>
    <submittedName>
        <fullName evidence="2">Uncharacterized protein</fullName>
    </submittedName>
</protein>
<accession>A0A1I1YAI8</accession>
<dbReference type="STRING" id="1123323.SAMN05216245_102104"/>
<gene>
    <name evidence="2" type="ORF">SAMN05216245_102104</name>
</gene>
<dbReference type="EMBL" id="FONL01000002">
    <property type="protein sequence ID" value="SFE16322.1"/>
    <property type="molecule type" value="Genomic_DNA"/>
</dbReference>
<evidence type="ECO:0000313" key="2">
    <source>
        <dbReference type="EMBL" id="SFE16322.1"/>
    </source>
</evidence>
<dbReference type="AlphaFoldDB" id="A0A1I1YAI8"/>
<proteinExistence type="predicted"/>
<name>A0A1I1YAI8_9FIRM</name>
<evidence type="ECO:0000313" key="3">
    <source>
        <dbReference type="Proteomes" id="UP000198896"/>
    </source>
</evidence>
<keyword evidence="3" id="KW-1185">Reference proteome</keyword>
<dbReference type="RefSeq" id="WP_177205864.1">
    <property type="nucleotide sequence ID" value="NZ_FONL01000002.1"/>
</dbReference>
<sequence>MKEISILTSFPERISSVVTPAILSSYDVTNARGNVEHQVTVGCNILLIDSESGESIDLYGIGTGQDAGDKAVMKAETAAIKYAYLLSMAISTGDDPEADIRTDENSFAEPQRTAAARPAPSPVPPGSSAPADEDVAVCSGCGREISEKVLNYSMARYKRPLCMECQKKHGRVA</sequence>
<evidence type="ECO:0000256" key="1">
    <source>
        <dbReference type="SAM" id="MobiDB-lite"/>
    </source>
</evidence>
<organism evidence="2 3">
    <name type="scientific">Succiniclasticum ruminis DSM 9236</name>
    <dbReference type="NCBI Taxonomy" id="1123323"/>
    <lineage>
        <taxon>Bacteria</taxon>
        <taxon>Bacillati</taxon>
        <taxon>Bacillota</taxon>
        <taxon>Negativicutes</taxon>
        <taxon>Acidaminococcales</taxon>
        <taxon>Acidaminococcaceae</taxon>
        <taxon>Succiniclasticum</taxon>
    </lineage>
</organism>
<feature type="region of interest" description="Disordered" evidence="1">
    <location>
        <begin position="108"/>
        <end position="133"/>
    </location>
</feature>
<reference evidence="2 3" key="1">
    <citation type="submission" date="2016-10" db="EMBL/GenBank/DDBJ databases">
        <authorList>
            <person name="de Groot N.N."/>
        </authorList>
    </citation>
    <scope>NUCLEOTIDE SEQUENCE [LARGE SCALE GENOMIC DNA]</scope>
    <source>
        <strain evidence="2 3">DSM 9236</strain>
    </source>
</reference>